<sequence length="134" mass="14515">MAKQAKKQVKNFSSKKFKRKLPRGIVHIQSNFSNTIVTITNFKGNVISFSSAGNCGMKGSRKSTPFAAKLAGEAAAKTALDKGLKQVKVLVKGPGPGRESALRGLYETGLRLLVIRDITAIPHNGCRPPKKRRV</sequence>
<dbReference type="RefSeq" id="YP_009105047.1">
    <property type="nucleotide sequence ID" value="NC_025527.1"/>
</dbReference>
<dbReference type="Pfam" id="PF00411">
    <property type="entry name" value="Ribosomal_S11"/>
    <property type="match status" value="1"/>
</dbReference>
<dbReference type="PANTHER" id="PTHR11759">
    <property type="entry name" value="40S RIBOSOMAL PROTEIN S14/30S RIBOSOMAL PROTEIN S11"/>
    <property type="match status" value="1"/>
</dbReference>
<dbReference type="GO" id="GO:0009507">
    <property type="term" value="C:chloroplast"/>
    <property type="evidence" value="ECO:0007669"/>
    <property type="project" value="UniProtKB-SubCell"/>
</dbReference>
<evidence type="ECO:0000256" key="6">
    <source>
        <dbReference type="ARBA" id="ARBA00035260"/>
    </source>
</evidence>
<keyword evidence="8" id="KW-0150">Chloroplast</keyword>
<keyword evidence="4 7" id="KW-0689">Ribosomal protein</keyword>
<keyword evidence="2 7" id="KW-0699">rRNA-binding</keyword>
<dbReference type="GO" id="GO:0005840">
    <property type="term" value="C:ribosome"/>
    <property type="evidence" value="ECO:0007669"/>
    <property type="project" value="UniProtKB-KW"/>
</dbReference>
<evidence type="ECO:0000256" key="2">
    <source>
        <dbReference type="ARBA" id="ARBA00022730"/>
    </source>
</evidence>
<protein>
    <recommendedName>
        <fullName evidence="6 7">Small ribosomal subunit protein uS11c</fullName>
    </recommendedName>
</protein>
<dbReference type="SUPFAM" id="SSF53137">
    <property type="entry name" value="Translational machinery components"/>
    <property type="match status" value="1"/>
</dbReference>
<dbReference type="InterPro" id="IPR001971">
    <property type="entry name" value="Ribosomal_uS11"/>
</dbReference>
<dbReference type="NCBIfam" id="NF003698">
    <property type="entry name" value="PRK05309.1"/>
    <property type="match status" value="1"/>
</dbReference>
<dbReference type="PIRSF" id="PIRSF002131">
    <property type="entry name" value="Ribosomal_S11"/>
    <property type="match status" value="1"/>
</dbReference>
<evidence type="ECO:0000256" key="1">
    <source>
        <dbReference type="ARBA" id="ARBA00006194"/>
    </source>
</evidence>
<keyword evidence="3 7" id="KW-0694">RNA-binding</keyword>
<geneLocation type="chloroplast" evidence="8"/>
<accession>A0A097KKL0</accession>
<evidence type="ECO:0000313" key="8">
    <source>
        <dbReference type="EMBL" id="AIT93692.1"/>
    </source>
</evidence>
<evidence type="ECO:0000256" key="5">
    <source>
        <dbReference type="ARBA" id="ARBA00023274"/>
    </source>
</evidence>
<reference evidence="8" key="1">
    <citation type="journal article" date="2014" name="BMC Evol. Biol.">
        <title>Chloroplast phylogenomic analysis resolves deep-level relationships within the green algal class Trebouxiophyceae.</title>
        <authorList>
            <person name="Lemieux C."/>
            <person name="Otis C."/>
            <person name="Turmel M."/>
        </authorList>
    </citation>
    <scope>NUCLEOTIDE SEQUENCE</scope>
</reference>
<comment type="subunit">
    <text evidence="7">Part of the 30S ribosomal subunit.</text>
</comment>
<organism evidence="8">
    <name type="scientific">Stichococcus bacillaris</name>
    <dbReference type="NCBI Taxonomy" id="37433"/>
    <lineage>
        <taxon>Eukaryota</taxon>
        <taxon>Viridiplantae</taxon>
        <taxon>Chlorophyta</taxon>
        <taxon>core chlorophytes</taxon>
        <taxon>Trebouxiophyceae</taxon>
        <taxon>Prasiolales</taxon>
        <taxon>Stichococcaceae</taxon>
        <taxon>Stichococcus</taxon>
    </lineage>
</organism>
<evidence type="ECO:0000256" key="7">
    <source>
        <dbReference type="HAMAP-Rule" id="MF_01310"/>
    </source>
</evidence>
<evidence type="ECO:0000256" key="4">
    <source>
        <dbReference type="ARBA" id="ARBA00022980"/>
    </source>
</evidence>
<name>A0A097KKL0_9CHLO</name>
<dbReference type="InterPro" id="IPR036967">
    <property type="entry name" value="Ribosomal_uS11_sf"/>
</dbReference>
<proteinExistence type="inferred from homology"/>
<dbReference type="GO" id="GO:0006412">
    <property type="term" value="P:translation"/>
    <property type="evidence" value="ECO:0007669"/>
    <property type="project" value="UniProtKB-UniRule"/>
</dbReference>
<dbReference type="AlphaFoldDB" id="A0A097KKL0"/>
<dbReference type="HAMAP" id="MF_01310">
    <property type="entry name" value="Ribosomal_uS11"/>
    <property type="match status" value="1"/>
</dbReference>
<dbReference type="NCBIfam" id="TIGR03632">
    <property type="entry name" value="uS11_bact"/>
    <property type="match status" value="1"/>
</dbReference>
<gene>
    <name evidence="7 8" type="primary">rps11</name>
</gene>
<dbReference type="InterPro" id="IPR019981">
    <property type="entry name" value="Ribosomal_uS11_bac-type"/>
</dbReference>
<dbReference type="GO" id="GO:1990904">
    <property type="term" value="C:ribonucleoprotein complex"/>
    <property type="evidence" value="ECO:0007669"/>
    <property type="project" value="UniProtKB-KW"/>
</dbReference>
<comment type="similarity">
    <text evidence="1 7">Belongs to the universal ribosomal protein uS11 family.</text>
</comment>
<keyword evidence="8" id="KW-0934">Plastid</keyword>
<dbReference type="GeneID" id="22158728"/>
<dbReference type="GO" id="GO:0003735">
    <property type="term" value="F:structural constituent of ribosome"/>
    <property type="evidence" value="ECO:0007669"/>
    <property type="project" value="InterPro"/>
</dbReference>
<dbReference type="EMBL" id="KM462864">
    <property type="protein sequence ID" value="AIT93692.1"/>
    <property type="molecule type" value="Genomic_DNA"/>
</dbReference>
<evidence type="ECO:0000256" key="3">
    <source>
        <dbReference type="ARBA" id="ARBA00022884"/>
    </source>
</evidence>
<dbReference type="GO" id="GO:0019843">
    <property type="term" value="F:rRNA binding"/>
    <property type="evidence" value="ECO:0007669"/>
    <property type="project" value="UniProtKB-UniRule"/>
</dbReference>
<dbReference type="Gene3D" id="3.30.420.80">
    <property type="entry name" value="Ribosomal protein S11"/>
    <property type="match status" value="1"/>
</dbReference>
<keyword evidence="5 7" id="KW-0687">Ribonucleoprotein</keyword>
<comment type="subcellular location">
    <subcellularLocation>
        <location evidence="7">Plastid</location>
        <location evidence="7">Chloroplast</location>
    </subcellularLocation>
</comment>